<name>A0A814INX3_9BILA</name>
<organism evidence="2 4">
    <name type="scientific">Adineta steineri</name>
    <dbReference type="NCBI Taxonomy" id="433720"/>
    <lineage>
        <taxon>Eukaryota</taxon>
        <taxon>Metazoa</taxon>
        <taxon>Spiralia</taxon>
        <taxon>Gnathifera</taxon>
        <taxon>Rotifera</taxon>
        <taxon>Eurotatoria</taxon>
        <taxon>Bdelloidea</taxon>
        <taxon>Adinetida</taxon>
        <taxon>Adinetidae</taxon>
        <taxon>Adineta</taxon>
    </lineage>
</organism>
<dbReference type="Pfam" id="PF00024">
    <property type="entry name" value="PAN_1"/>
    <property type="match status" value="1"/>
</dbReference>
<reference evidence="2" key="1">
    <citation type="submission" date="2021-02" db="EMBL/GenBank/DDBJ databases">
        <authorList>
            <person name="Nowell W R."/>
        </authorList>
    </citation>
    <scope>NUCLEOTIDE SEQUENCE</scope>
</reference>
<accession>A0A814INX3</accession>
<dbReference type="Proteomes" id="UP000663844">
    <property type="component" value="Unassembled WGS sequence"/>
</dbReference>
<evidence type="ECO:0000313" key="3">
    <source>
        <dbReference type="EMBL" id="CAF4054126.1"/>
    </source>
</evidence>
<gene>
    <name evidence="2" type="ORF">JYZ213_LOCUS17375</name>
    <name evidence="3" type="ORF">OXD698_LOCUS32722</name>
</gene>
<sequence length="272" mass="29710">MTTPVTVYKNAYFDPADTHYMLSNLSSISSADECLCQCYNSMICFTANYFDTTHECLLFFAQLNQGQLRLASNTVNTTVYSFGNNSNKNVTLFQQTNENVYDIWNTTAGSDSIYAVSGYSVGSYYPDQPAQAAFDGNLTTVACNYGPCSYGSESQTCGENTGFYLTMNSGPKVLTGFHMGSASESWTRVRDPMTITIEGSNSNGLALTLGSSWTLIYNGSAGFITDPGRSAWGTLQLILNPSIAFASYRLLVTSKEGIESCASYSEILFFMY</sequence>
<evidence type="ECO:0000259" key="1">
    <source>
        <dbReference type="Pfam" id="PF00024"/>
    </source>
</evidence>
<dbReference type="EMBL" id="CAJOAZ010004328">
    <property type="protein sequence ID" value="CAF4054126.1"/>
    <property type="molecule type" value="Genomic_DNA"/>
</dbReference>
<proteinExistence type="predicted"/>
<evidence type="ECO:0000313" key="2">
    <source>
        <dbReference type="EMBL" id="CAF1026780.1"/>
    </source>
</evidence>
<comment type="caution">
    <text evidence="2">The sequence shown here is derived from an EMBL/GenBank/DDBJ whole genome shotgun (WGS) entry which is preliminary data.</text>
</comment>
<evidence type="ECO:0000313" key="4">
    <source>
        <dbReference type="Proteomes" id="UP000663845"/>
    </source>
</evidence>
<dbReference type="AlphaFoldDB" id="A0A814INX3"/>
<dbReference type="Proteomes" id="UP000663845">
    <property type="component" value="Unassembled WGS sequence"/>
</dbReference>
<dbReference type="EMBL" id="CAJNOG010000162">
    <property type="protein sequence ID" value="CAF1026780.1"/>
    <property type="molecule type" value="Genomic_DNA"/>
</dbReference>
<protein>
    <recommendedName>
        <fullName evidence="1">Apple domain-containing protein</fullName>
    </recommendedName>
</protein>
<feature type="domain" description="Apple" evidence="1">
    <location>
        <begin position="24"/>
        <end position="67"/>
    </location>
</feature>
<dbReference type="InterPro" id="IPR003609">
    <property type="entry name" value="Pan_app"/>
</dbReference>